<dbReference type="Pfam" id="PF00005">
    <property type="entry name" value="ABC_tran"/>
    <property type="match status" value="1"/>
</dbReference>
<evidence type="ECO:0000313" key="1">
    <source>
        <dbReference type="EMBL" id="VDP40055.1"/>
    </source>
</evidence>
<dbReference type="PANTHER" id="PTHR19229">
    <property type="entry name" value="ATP-BINDING CASSETTE TRANSPORTER SUBFAMILY A ABCA"/>
    <property type="match status" value="1"/>
</dbReference>
<dbReference type="AlphaFoldDB" id="A0A183MZV7"/>
<dbReference type="InterPro" id="IPR017871">
    <property type="entry name" value="ABC_transporter-like_CS"/>
</dbReference>
<dbReference type="PANTHER" id="PTHR19229:SF250">
    <property type="entry name" value="ABC TRANSPORTER DOMAIN-CONTAINING PROTEIN-RELATED"/>
    <property type="match status" value="1"/>
</dbReference>
<dbReference type="Proteomes" id="UP000277204">
    <property type="component" value="Unassembled WGS sequence"/>
</dbReference>
<sequence>MAFNLEQFALGERFHNLVILFGLFMWAVLPQTYLLSRLFRSPTSGLVWITAINVFTASIGLIMVGLLSHPMIHQQAVGVCLMYFWIAISPSFCLSHGIFQLFINYQFRQVCDSPLVQFLCLVDQVNACCLKTCDPFCAYWTNNELSYELGGVGAHLTALSIHGFLYFSLVLISDSSIGRNLKICLIILYKRFRYRHHNPELLLLNQYHDDLSFDDGNLPAEDVDVRQHRHLVESLPYARLKEQTSLALCRVSKTYGSINPRCKQNKKPAVDRLSLAIAPSECFGLLGAQQSLGYCPQFDALLPYLTGYETLQLFARLRGIQEGFLNTEIDQLLSDLKLTDLAHVLVSRYSGGNRRKLSVAIALVGETPLICLDEPTTGVDPISRRHIWNLLLKYRRQGRTLVLSSHRNNNKLSYVLDYQLDFEIPSRSCYLDVVVELAYRDDPTELYWLEHMFL</sequence>
<dbReference type="Gene3D" id="3.40.50.300">
    <property type="entry name" value="P-loop containing nucleotide triphosphate hydrolases"/>
    <property type="match status" value="1"/>
</dbReference>
<dbReference type="GO" id="GO:0016020">
    <property type="term" value="C:membrane"/>
    <property type="evidence" value="ECO:0007669"/>
    <property type="project" value="InterPro"/>
</dbReference>
<dbReference type="EMBL" id="UZAI01018767">
    <property type="protein sequence ID" value="VDP40055.1"/>
    <property type="molecule type" value="Genomic_DNA"/>
</dbReference>
<reference evidence="1 2" key="1">
    <citation type="submission" date="2018-11" db="EMBL/GenBank/DDBJ databases">
        <authorList>
            <consortium name="Pathogen Informatics"/>
        </authorList>
    </citation>
    <scope>NUCLEOTIDE SEQUENCE [LARGE SCALE GENOMIC DNA]</scope>
    <source>
        <strain evidence="1 2">Zambia</strain>
    </source>
</reference>
<proteinExistence type="predicted"/>
<evidence type="ECO:0000313" key="2">
    <source>
        <dbReference type="Proteomes" id="UP000277204"/>
    </source>
</evidence>
<keyword evidence="2" id="KW-1185">Reference proteome</keyword>
<accession>A0A183MZV7</accession>
<dbReference type="STRING" id="48269.A0A183MZV7"/>
<gene>
    <name evidence="1" type="ORF">SMRZ_LOCUS21582</name>
</gene>
<dbReference type="SUPFAM" id="SSF52540">
    <property type="entry name" value="P-loop containing nucleoside triphosphate hydrolases"/>
    <property type="match status" value="1"/>
</dbReference>
<dbReference type="GO" id="GO:0140359">
    <property type="term" value="F:ABC-type transporter activity"/>
    <property type="evidence" value="ECO:0007669"/>
    <property type="project" value="InterPro"/>
</dbReference>
<protein>
    <submittedName>
        <fullName evidence="1">Uncharacterized protein</fullName>
    </submittedName>
</protein>
<dbReference type="PROSITE" id="PS00211">
    <property type="entry name" value="ABC_TRANSPORTER_1"/>
    <property type="match status" value="1"/>
</dbReference>
<dbReference type="InterPro" id="IPR027417">
    <property type="entry name" value="P-loop_NTPase"/>
</dbReference>
<dbReference type="GO" id="GO:0005319">
    <property type="term" value="F:lipid transporter activity"/>
    <property type="evidence" value="ECO:0007669"/>
    <property type="project" value="TreeGrafter"/>
</dbReference>
<dbReference type="PROSITE" id="PS50893">
    <property type="entry name" value="ABC_TRANSPORTER_2"/>
    <property type="match status" value="1"/>
</dbReference>
<name>A0A183MZV7_9TREM</name>
<dbReference type="InterPro" id="IPR003439">
    <property type="entry name" value="ABC_transporter-like_ATP-bd"/>
</dbReference>
<organism evidence="1 2">
    <name type="scientific">Schistosoma margrebowiei</name>
    <dbReference type="NCBI Taxonomy" id="48269"/>
    <lineage>
        <taxon>Eukaryota</taxon>
        <taxon>Metazoa</taxon>
        <taxon>Spiralia</taxon>
        <taxon>Lophotrochozoa</taxon>
        <taxon>Platyhelminthes</taxon>
        <taxon>Trematoda</taxon>
        <taxon>Digenea</taxon>
        <taxon>Strigeidida</taxon>
        <taxon>Schistosomatoidea</taxon>
        <taxon>Schistosomatidae</taxon>
        <taxon>Schistosoma</taxon>
    </lineage>
</organism>
<dbReference type="GO" id="GO:0005524">
    <property type="term" value="F:ATP binding"/>
    <property type="evidence" value="ECO:0007669"/>
    <property type="project" value="InterPro"/>
</dbReference>
<dbReference type="GO" id="GO:0016887">
    <property type="term" value="F:ATP hydrolysis activity"/>
    <property type="evidence" value="ECO:0007669"/>
    <property type="project" value="InterPro"/>
</dbReference>
<dbReference type="InterPro" id="IPR026082">
    <property type="entry name" value="ABCA"/>
</dbReference>